<dbReference type="AlphaFoldDB" id="A0A0E0B736"/>
<sequence>MKTFSARRSRAELVAPSRPTPRDTKILSDLDDFPNHHEYTPVLFFFRVSGDDDQPPPPDQTKWATTVFRTALAEVLVYLYPMAGRLRMLPSGKLAVDCTEEGVVLVAAEADLRLADLGEPLLPPFPCVGELVCHNSIVGDIRVVLGTPLVFLQVTEFKCGGFAIGLHMNHCIADGFGLTLFVKAIADLARGEPRPLALPVWERHLLMVRAPPSVAAAYPAFKPLIDGGASSGDDDVMLTTPLDTMVTRHFLFGRREMAALRRHLPAHLSRRCTDFELLAAVLWWCRTAALFYAPHRQVCLDLPSNARGRRMRRRHGVHVPEGYYGNALAYTIVHASAGELCGGTLGHTVEVVCEAKLRMTEEYVRSTVDLLASLRQRGRALVFDGVFVVSDATRLIGELDFGRGGEWVGAGVAQPMRATFLVRCRDADGEDAVAASMLLPPPAMDKFAEDIAEALLITSWLLVARRSKPELVAPSRPTPQDTKLLSDLDDFRNHYEYTPLVAFFRTSSTGNIPSAPPPEMTIRRAIAGDGERWRSQGLHIPEGYYGNALAYSIANASAGDLCGGTLGQTVELVCEARLQVREEYVRSTVDLMASLRGRGMVLDGVYVVSDLTWLFAELDFGRGDWVVSGMAQPMLATFLVRCRNTDGEDAVAASMLLPPPVMERFAEEIAGLMTTSSSSHPNRQLPSRLYGFPIYASRSYIHHIPEGYYGNALAYSIADAGASDPCGGTLGQMVELICEARLRVREEYVRSTVDLMALLRGRGMVFDGVYVVSNLTRLFAELDFGRGEWVVSGMAQPMLAMFLVRCRNGDGEDAVAASMLLPPPVKLRFAEELAGLMMSMPHGGAALCPAPASAYLPLSMRGRRWLHIPEGYYGNALAYSITDASASDLCGATLAQMVELVCEARLRVTEEYGRSTVDLMASLRGHDTVFDGVYVVSDLGAGSGWSTAWPSRCWRRSWNANGEDAVVASMLLPPR</sequence>
<dbReference type="EnsemblPlants" id="OGLUM10G00330.1">
    <property type="protein sequence ID" value="OGLUM10G00330.1"/>
    <property type="gene ID" value="OGLUM10G00330"/>
</dbReference>
<dbReference type="STRING" id="40148.A0A0E0B736"/>
<dbReference type="Gramene" id="OGLUM10G00330.1">
    <property type="protein sequence ID" value="OGLUM10G00330.1"/>
    <property type="gene ID" value="OGLUM10G00330"/>
</dbReference>
<name>A0A0E0B736_9ORYZ</name>
<dbReference type="HOGENOM" id="CLU_012242_0_0_1"/>
<protein>
    <submittedName>
        <fullName evidence="3">Uncharacterized protein</fullName>
    </submittedName>
</protein>
<evidence type="ECO:0000313" key="3">
    <source>
        <dbReference type="EnsemblPlants" id="OGLUM10G00330.1"/>
    </source>
</evidence>
<dbReference type="Pfam" id="PF02458">
    <property type="entry name" value="Transferase"/>
    <property type="match status" value="3"/>
</dbReference>
<dbReference type="InterPro" id="IPR023213">
    <property type="entry name" value="CAT-like_dom_sf"/>
</dbReference>
<comment type="similarity">
    <text evidence="1">Belongs to the plant acyltransferase family.</text>
</comment>
<dbReference type="GO" id="GO:0050734">
    <property type="term" value="F:hydroxycinnamoyltransferase activity"/>
    <property type="evidence" value="ECO:0007669"/>
    <property type="project" value="UniProtKB-ARBA"/>
</dbReference>
<evidence type="ECO:0000313" key="4">
    <source>
        <dbReference type="Proteomes" id="UP000026961"/>
    </source>
</evidence>
<keyword evidence="4" id="KW-1185">Reference proteome</keyword>
<feature type="region of interest" description="Disordered" evidence="2">
    <location>
        <begin position="1"/>
        <end position="29"/>
    </location>
</feature>
<dbReference type="eggNOG" id="ENOG502QUSI">
    <property type="taxonomic scope" value="Eukaryota"/>
</dbReference>
<dbReference type="Gene3D" id="3.30.559.10">
    <property type="entry name" value="Chloramphenicol acetyltransferase-like domain"/>
    <property type="match status" value="5"/>
</dbReference>
<reference evidence="3" key="2">
    <citation type="submission" date="2018-05" db="EMBL/GenBank/DDBJ databases">
        <title>OgluRS3 (Oryza glumaepatula Reference Sequence Version 3).</title>
        <authorList>
            <person name="Zhang J."/>
            <person name="Kudrna D."/>
            <person name="Lee S."/>
            <person name="Talag J."/>
            <person name="Welchert J."/>
            <person name="Wing R.A."/>
        </authorList>
    </citation>
    <scope>NUCLEOTIDE SEQUENCE [LARGE SCALE GENOMIC DNA]</scope>
</reference>
<evidence type="ECO:0000256" key="2">
    <source>
        <dbReference type="SAM" id="MobiDB-lite"/>
    </source>
</evidence>
<dbReference type="InterPro" id="IPR050898">
    <property type="entry name" value="Plant_acyltransferase"/>
</dbReference>
<dbReference type="PANTHER" id="PTHR31147">
    <property type="entry name" value="ACYL TRANSFERASE 4"/>
    <property type="match status" value="1"/>
</dbReference>
<organism evidence="3">
    <name type="scientific">Oryza glumipatula</name>
    <dbReference type="NCBI Taxonomy" id="40148"/>
    <lineage>
        <taxon>Eukaryota</taxon>
        <taxon>Viridiplantae</taxon>
        <taxon>Streptophyta</taxon>
        <taxon>Embryophyta</taxon>
        <taxon>Tracheophyta</taxon>
        <taxon>Spermatophyta</taxon>
        <taxon>Magnoliopsida</taxon>
        <taxon>Liliopsida</taxon>
        <taxon>Poales</taxon>
        <taxon>Poaceae</taxon>
        <taxon>BOP clade</taxon>
        <taxon>Oryzoideae</taxon>
        <taxon>Oryzeae</taxon>
        <taxon>Oryzinae</taxon>
        <taxon>Oryza</taxon>
    </lineage>
</organism>
<evidence type="ECO:0000256" key="1">
    <source>
        <dbReference type="ARBA" id="ARBA00009861"/>
    </source>
</evidence>
<accession>A0A0E0B736</accession>
<proteinExistence type="inferred from homology"/>
<feature type="compositionally biased region" description="Basic and acidic residues" evidence="2">
    <location>
        <begin position="20"/>
        <end position="29"/>
    </location>
</feature>
<dbReference type="Proteomes" id="UP000026961">
    <property type="component" value="Chromosome 10"/>
</dbReference>
<reference evidence="3" key="1">
    <citation type="submission" date="2015-04" db="UniProtKB">
        <authorList>
            <consortium name="EnsemblPlants"/>
        </authorList>
    </citation>
    <scope>IDENTIFICATION</scope>
</reference>